<dbReference type="InterPro" id="IPR032675">
    <property type="entry name" value="LRR_dom_sf"/>
</dbReference>
<comment type="similarity">
    <text evidence="2">Belongs to the PRAME family. LRRC14 subfamily.</text>
</comment>
<name>A0A8V0XZU8_CHICK</name>
<dbReference type="GO" id="GO:0034122">
    <property type="term" value="P:negative regulation of toll-like receptor signaling pathway"/>
    <property type="evidence" value="ECO:0007669"/>
    <property type="project" value="Ensembl"/>
</dbReference>
<dbReference type="GeneTree" id="ENSGT01030000234531"/>
<proteinExistence type="inferred from homology"/>
<dbReference type="SUPFAM" id="SSF52047">
    <property type="entry name" value="RNI-like"/>
    <property type="match status" value="1"/>
</dbReference>
<dbReference type="AlphaFoldDB" id="A0A8V0XZU8"/>
<keyword evidence="8" id="KW-1185">Reference proteome</keyword>
<dbReference type="GO" id="GO:0019900">
    <property type="term" value="F:kinase binding"/>
    <property type="evidence" value="ECO:0007669"/>
    <property type="project" value="Ensembl"/>
</dbReference>
<reference evidence="7" key="1">
    <citation type="submission" date="2020-11" db="EMBL/GenBank/DDBJ databases">
        <title>Gallus gallus (Chicken) genome, bGalGal1, GRCg7b, maternal haplotype autosomes + Z &amp; W.</title>
        <authorList>
            <person name="Warren W."/>
            <person name="Formenti G."/>
            <person name="Fedrigo O."/>
            <person name="Haase B."/>
            <person name="Mountcastle J."/>
            <person name="Balacco J."/>
            <person name="Tracey A."/>
            <person name="Schneider V."/>
            <person name="Okimoto R."/>
            <person name="Cheng H."/>
            <person name="Hawken R."/>
            <person name="Howe K."/>
            <person name="Jarvis E.D."/>
        </authorList>
    </citation>
    <scope>NUCLEOTIDE SEQUENCE [LARGE SCALE GENOMIC DNA]</scope>
    <source>
        <strain evidence="7">Broiler</strain>
    </source>
</reference>
<keyword evidence="6" id="KW-0677">Repeat</keyword>
<dbReference type="Ensembl" id="ENSGALT00010019056.1">
    <property type="protein sequence ID" value="ENSGALP00010010605.1"/>
    <property type="gene ID" value="ENSGALG00010007993.1"/>
</dbReference>
<evidence type="ECO:0000256" key="4">
    <source>
        <dbReference type="ARBA" id="ARBA00022490"/>
    </source>
</evidence>
<evidence type="ECO:0000256" key="1">
    <source>
        <dbReference type="ARBA" id="ARBA00004496"/>
    </source>
</evidence>
<organism evidence="7 8">
    <name type="scientific">Gallus gallus</name>
    <name type="common">Chicken</name>
    <dbReference type="NCBI Taxonomy" id="9031"/>
    <lineage>
        <taxon>Eukaryota</taxon>
        <taxon>Metazoa</taxon>
        <taxon>Chordata</taxon>
        <taxon>Craniata</taxon>
        <taxon>Vertebrata</taxon>
        <taxon>Euteleostomi</taxon>
        <taxon>Archelosauria</taxon>
        <taxon>Archosauria</taxon>
        <taxon>Dinosauria</taxon>
        <taxon>Saurischia</taxon>
        <taxon>Theropoda</taxon>
        <taxon>Coelurosauria</taxon>
        <taxon>Aves</taxon>
        <taxon>Neognathae</taxon>
        <taxon>Galloanserae</taxon>
        <taxon>Galliformes</taxon>
        <taxon>Phasianidae</taxon>
        <taxon>Phasianinae</taxon>
        <taxon>Gallus</taxon>
    </lineage>
</organism>
<dbReference type="PANTHER" id="PTHR14224:SF9">
    <property type="entry name" value="LEUCINE-RICH REPEAT-CONTAINING PROTEIN 14"/>
    <property type="match status" value="1"/>
</dbReference>
<sequence length="540" mass="58536">MGFCRRCGGVRGGGCHREPILRGVRVGGLILGVSVGVSGLQVPQETHYGRGQSWGRPLPAPETPTMTPTVTPTTASSLVSLCARRLAAHLPTARRALPLLPAELYPVLLHAALLDRRVPLLRDVVRSWPFPVLSLRRDPHRHPDKLCVQAVLLAVTAGLRSGTGPRPCLRVLDMTGIQDGAEHGPDGVTLWSGTVLLAKACLEASQRRTEPRGAKRRKGSPVPPVEIRVDLFVNSTSGAILKAALRSGGAVRLRCRDFHAEELSLGGTVDLLEALEPVGLRRVELRFNNLGLEGLCQVVPRLARFPDLASVRLPYSNVDVRRPGTEDGLRELAEALGWLRGLRELNLGSCRLAGRLRLLLGSLQRPLESLELPFCHLQPCDLTFLAHSPHASALKKLDLSGNDLSSSLLPAFLHLLPAVSSSLRHLDMAECHLGDAHLPILLPPLRRCALLSYLGLFGNALSSKGLKVLLEGTLPLTSLRLVVHPYPIDCHGDDGDGDVPEGRVAAVRDELRGMLRSAGRDEEMWTSSLHHHGGFDFFVL</sequence>
<dbReference type="Gene3D" id="3.80.10.10">
    <property type="entry name" value="Ribonuclease Inhibitor"/>
    <property type="match status" value="1"/>
</dbReference>
<dbReference type="GO" id="GO:0005737">
    <property type="term" value="C:cytoplasm"/>
    <property type="evidence" value="ECO:0007669"/>
    <property type="project" value="UniProtKB-SubCell"/>
</dbReference>
<dbReference type="InterPro" id="IPR050694">
    <property type="entry name" value="LRRC14/PRAME"/>
</dbReference>
<gene>
    <name evidence="7" type="primary">LRRC14</name>
</gene>
<reference evidence="7" key="2">
    <citation type="submission" date="2025-08" db="UniProtKB">
        <authorList>
            <consortium name="Ensembl"/>
        </authorList>
    </citation>
    <scope>IDENTIFICATION</scope>
    <source>
        <strain evidence="7">broiler</strain>
    </source>
</reference>
<dbReference type="InterPro" id="IPR001611">
    <property type="entry name" value="Leu-rich_rpt"/>
</dbReference>
<dbReference type="Pfam" id="PF13516">
    <property type="entry name" value="LRR_6"/>
    <property type="match status" value="1"/>
</dbReference>
<evidence type="ECO:0000313" key="7">
    <source>
        <dbReference type="Ensembl" id="ENSGALP00010010605.1"/>
    </source>
</evidence>
<keyword evidence="4" id="KW-0963">Cytoplasm</keyword>
<reference evidence="7" key="3">
    <citation type="submission" date="2025-09" db="UniProtKB">
        <authorList>
            <consortium name="Ensembl"/>
        </authorList>
    </citation>
    <scope>IDENTIFICATION</scope>
    <source>
        <strain evidence="7">broiler</strain>
    </source>
</reference>
<accession>A0A8V0XZU8</accession>
<evidence type="ECO:0000256" key="3">
    <source>
        <dbReference type="ARBA" id="ARBA00014228"/>
    </source>
</evidence>
<keyword evidence="5" id="KW-0433">Leucine-rich repeat</keyword>
<dbReference type="Proteomes" id="UP000000539">
    <property type="component" value="Chromosome 2"/>
</dbReference>
<protein>
    <recommendedName>
        <fullName evidence="3">Leucine-rich repeat-containing protein 14</fullName>
    </recommendedName>
</protein>
<evidence type="ECO:0000256" key="2">
    <source>
        <dbReference type="ARBA" id="ARBA00009552"/>
    </source>
</evidence>
<evidence type="ECO:0000313" key="8">
    <source>
        <dbReference type="Proteomes" id="UP000000539"/>
    </source>
</evidence>
<evidence type="ECO:0000256" key="5">
    <source>
        <dbReference type="ARBA" id="ARBA00022614"/>
    </source>
</evidence>
<dbReference type="OrthoDB" id="6479713at2759"/>
<evidence type="ECO:0000256" key="6">
    <source>
        <dbReference type="ARBA" id="ARBA00022737"/>
    </source>
</evidence>
<comment type="subcellular location">
    <subcellularLocation>
        <location evidence="1">Cytoplasm</location>
    </subcellularLocation>
</comment>
<dbReference type="PANTHER" id="PTHR14224">
    <property type="entry name" value="SIMILAR TO PREFERENTIALLY EXPRESSED ANTIGEN IN MELANOMA-LIKE 3"/>
    <property type="match status" value="1"/>
</dbReference>